<reference evidence="3" key="1">
    <citation type="submission" date="2019-04" db="EMBL/GenBank/DDBJ databases">
        <title>Nocardioides xinjiangensis sp. nov.</title>
        <authorList>
            <person name="Liu S."/>
        </authorList>
    </citation>
    <scope>NUCLEOTIDE SEQUENCE [LARGE SCALE GENOMIC DNA]</scope>
    <source>
        <strain evidence="3">18</strain>
    </source>
</reference>
<reference evidence="2 3" key="2">
    <citation type="submission" date="2019-05" db="EMBL/GenBank/DDBJ databases">
        <title>Glycomyces buryatensis sp. nov.</title>
        <authorList>
            <person name="Nikitina E."/>
        </authorList>
    </citation>
    <scope>NUCLEOTIDE SEQUENCE [LARGE SCALE GENOMIC DNA]</scope>
    <source>
        <strain evidence="2 3">18</strain>
    </source>
</reference>
<dbReference type="InterPro" id="IPR013216">
    <property type="entry name" value="Methyltransf_11"/>
</dbReference>
<dbReference type="OrthoDB" id="65624at2"/>
<evidence type="ECO:0000259" key="1">
    <source>
        <dbReference type="Pfam" id="PF08241"/>
    </source>
</evidence>
<dbReference type="InterPro" id="IPR029063">
    <property type="entry name" value="SAM-dependent_MTases_sf"/>
</dbReference>
<dbReference type="RefSeq" id="WP_136533634.1">
    <property type="nucleotide sequence ID" value="NZ_STGY01000022.1"/>
</dbReference>
<dbReference type="Proteomes" id="UP000308760">
    <property type="component" value="Unassembled WGS sequence"/>
</dbReference>
<dbReference type="SUPFAM" id="SSF53335">
    <property type="entry name" value="S-adenosyl-L-methionine-dependent methyltransferases"/>
    <property type="match status" value="1"/>
</dbReference>
<dbReference type="PANTHER" id="PTHR45036">
    <property type="entry name" value="METHYLTRANSFERASE LIKE 7B"/>
    <property type="match status" value="1"/>
</dbReference>
<proteinExistence type="predicted"/>
<protein>
    <submittedName>
        <fullName evidence="2">Class I SAM-dependent methyltransferase</fullName>
    </submittedName>
</protein>
<comment type="caution">
    <text evidence="2">The sequence shown here is derived from an EMBL/GenBank/DDBJ whole genome shotgun (WGS) entry which is preliminary data.</text>
</comment>
<gene>
    <name evidence="2" type="ORF">FAB82_05970</name>
</gene>
<dbReference type="GO" id="GO:0008757">
    <property type="term" value="F:S-adenosylmethionine-dependent methyltransferase activity"/>
    <property type="evidence" value="ECO:0007669"/>
    <property type="project" value="InterPro"/>
</dbReference>
<keyword evidence="2" id="KW-0808">Transferase</keyword>
<dbReference type="Gene3D" id="3.40.50.150">
    <property type="entry name" value="Vaccinia Virus protein VP39"/>
    <property type="match status" value="1"/>
</dbReference>
<feature type="domain" description="Methyltransferase type 11" evidence="1">
    <location>
        <begin position="48"/>
        <end position="141"/>
    </location>
</feature>
<evidence type="ECO:0000313" key="2">
    <source>
        <dbReference type="EMBL" id="THV42511.1"/>
    </source>
</evidence>
<name>A0A4S8QFQ4_9ACTN</name>
<dbReference type="EMBL" id="STGY01000022">
    <property type="protein sequence ID" value="THV42511.1"/>
    <property type="molecule type" value="Genomic_DNA"/>
</dbReference>
<dbReference type="PANTHER" id="PTHR45036:SF1">
    <property type="entry name" value="METHYLTRANSFERASE LIKE 7A"/>
    <property type="match status" value="1"/>
</dbReference>
<keyword evidence="3" id="KW-1185">Reference proteome</keyword>
<keyword evidence="2" id="KW-0489">Methyltransferase</keyword>
<evidence type="ECO:0000313" key="3">
    <source>
        <dbReference type="Proteomes" id="UP000308760"/>
    </source>
</evidence>
<accession>A0A4S8QFQ4</accession>
<sequence length="209" mass="23575">MRVRTLDDLRRFWDKQAHRYDHAMEWAERRFFDGTREWITERATGQVLEVAIGTGLNLPHYSKGVELTGIELSPGMLALAKRRAASLGLDVDLRLGDAQELDFEDASFDTVVCTFSLCTIPDDAKAVGEMIRVLRPGGRLLLADHVESTSAWVRGIQRVIETGSVPFQGEHFRRHPSRHVEAAGLDIEARDRFKKGLIERLVARKPAAE</sequence>
<dbReference type="Pfam" id="PF08241">
    <property type="entry name" value="Methyltransf_11"/>
    <property type="match status" value="1"/>
</dbReference>
<organism evidence="2 3">
    <name type="scientific">Glycomyces buryatensis</name>
    <dbReference type="NCBI Taxonomy" id="2570927"/>
    <lineage>
        <taxon>Bacteria</taxon>
        <taxon>Bacillati</taxon>
        <taxon>Actinomycetota</taxon>
        <taxon>Actinomycetes</taxon>
        <taxon>Glycomycetales</taxon>
        <taxon>Glycomycetaceae</taxon>
        <taxon>Glycomyces</taxon>
    </lineage>
</organism>
<dbReference type="AlphaFoldDB" id="A0A4S8QFQ4"/>
<dbReference type="CDD" id="cd02440">
    <property type="entry name" value="AdoMet_MTases"/>
    <property type="match status" value="1"/>
</dbReference>
<dbReference type="InterPro" id="IPR052356">
    <property type="entry name" value="Thiol_S-MT"/>
</dbReference>
<dbReference type="GO" id="GO:0032259">
    <property type="term" value="P:methylation"/>
    <property type="evidence" value="ECO:0007669"/>
    <property type="project" value="UniProtKB-KW"/>
</dbReference>